<sequence length="361" mass="40960">MARHPEFTSLEASRPPFDAEHTWKYTQVPDIKWKVGSGANNDEWKNHKKVELNPYEEGRPAVNNYKTLISAITPRPIGFISSISKDGKRNLAPFSYFNMANHDPPIFTIGFSASGDQKKDSCNNVLETGELTINIISEWFVEAANYCAINSPPGVDEWKLSGLTPVESKLVKPPHVAESAFSIEAKLVAHHEWKSKTEPTKTTGFLVIVEGLTFHVREDVINEEKTQLDVSKLKPVSRLGGITYGRTIEGYEKPRPNYAVEVEKPEVKELKCYFQDRRKRERKCDTFGILLLPQVEYITMGSSQSNHRKHSAEEEHAKERRKLERKVSSQEAEDMGESLPTGFRGEGFDNGKPEQDQKKKK</sequence>
<dbReference type="RefSeq" id="XP_067548316.1">
    <property type="nucleotide sequence ID" value="XM_067691880.1"/>
</dbReference>
<dbReference type="InterPro" id="IPR002563">
    <property type="entry name" value="Flavin_Rdtase-like_dom"/>
</dbReference>
<dbReference type="EMBL" id="JAEOAQ010000003">
    <property type="protein sequence ID" value="KAG5419200.1"/>
    <property type="molecule type" value="Genomic_DNA"/>
</dbReference>
<evidence type="ECO:0000313" key="7">
    <source>
        <dbReference type="EMBL" id="KAG5419200.1"/>
    </source>
</evidence>
<dbReference type="Gene3D" id="2.30.110.10">
    <property type="entry name" value="Electron Transport, Fmn-binding Protein, Chain A"/>
    <property type="match status" value="1"/>
</dbReference>
<evidence type="ECO:0000256" key="5">
    <source>
        <dbReference type="SAM" id="MobiDB-lite"/>
    </source>
</evidence>
<dbReference type="OrthoDB" id="10250990at2759"/>
<dbReference type="SMART" id="SM00903">
    <property type="entry name" value="Flavin_Reduct"/>
    <property type="match status" value="1"/>
</dbReference>
<evidence type="ECO:0000313" key="8">
    <source>
        <dbReference type="Proteomes" id="UP000669133"/>
    </source>
</evidence>
<dbReference type="GO" id="GO:0010181">
    <property type="term" value="F:FMN binding"/>
    <property type="evidence" value="ECO:0007669"/>
    <property type="project" value="InterPro"/>
</dbReference>
<evidence type="ECO:0000256" key="3">
    <source>
        <dbReference type="ARBA" id="ARBA00022643"/>
    </source>
</evidence>
<evidence type="ECO:0000256" key="1">
    <source>
        <dbReference type="ARBA" id="ARBA00001917"/>
    </source>
</evidence>
<accession>A0A8H7ZCA1</accession>
<keyword evidence="2" id="KW-0285">Flavoprotein</keyword>
<comment type="cofactor">
    <cofactor evidence="1">
        <name>FMN</name>
        <dbReference type="ChEBI" id="CHEBI:58210"/>
    </cofactor>
</comment>
<evidence type="ECO:0000256" key="2">
    <source>
        <dbReference type="ARBA" id="ARBA00022630"/>
    </source>
</evidence>
<dbReference type="Proteomes" id="UP000669133">
    <property type="component" value="Unassembled WGS sequence"/>
</dbReference>
<dbReference type="PANTHER" id="PTHR33798">
    <property type="entry name" value="FLAVOPROTEIN OXYGENASE"/>
    <property type="match status" value="1"/>
</dbReference>
<dbReference type="Pfam" id="PF01613">
    <property type="entry name" value="Flavin_Reduct"/>
    <property type="match status" value="1"/>
</dbReference>
<comment type="similarity">
    <text evidence="4">Belongs to the flavoredoxin family.</text>
</comment>
<keyword evidence="3" id="KW-0288">FMN</keyword>
<evidence type="ECO:0000259" key="6">
    <source>
        <dbReference type="SMART" id="SM00903"/>
    </source>
</evidence>
<reference evidence="7 8" key="1">
    <citation type="submission" date="2020-12" db="EMBL/GenBank/DDBJ databases">
        <title>Effect of drift, selection, and recombination on the evolution of hybrid genomes in Candida yeast pathogens.</title>
        <authorList>
            <person name="Mixao V."/>
            <person name="Ksiezopolska E."/>
            <person name="Saus E."/>
            <person name="Boekhout T."/>
            <person name="Gacser A."/>
            <person name="Gabaldon T."/>
        </authorList>
    </citation>
    <scope>NUCLEOTIDE SEQUENCE [LARGE SCALE GENOMIC DNA]</scope>
    <source>
        <strain evidence="7 8">BP57</strain>
    </source>
</reference>
<dbReference type="PANTHER" id="PTHR33798:SF5">
    <property type="entry name" value="FLAVIN REDUCTASE LIKE DOMAIN-CONTAINING PROTEIN"/>
    <property type="match status" value="1"/>
</dbReference>
<feature type="compositionally biased region" description="Basic and acidic residues" evidence="5">
    <location>
        <begin position="311"/>
        <end position="328"/>
    </location>
</feature>
<feature type="region of interest" description="Disordered" evidence="5">
    <location>
        <begin position="301"/>
        <end position="361"/>
    </location>
</feature>
<keyword evidence="8" id="KW-1185">Reference proteome</keyword>
<dbReference type="AlphaFoldDB" id="A0A8H7ZCA1"/>
<dbReference type="GeneID" id="93651596"/>
<gene>
    <name evidence="7" type="ORF">I9W82_002967</name>
</gene>
<dbReference type="SUPFAM" id="SSF50475">
    <property type="entry name" value="FMN-binding split barrel"/>
    <property type="match status" value="1"/>
</dbReference>
<comment type="caution">
    <text evidence="7">The sequence shown here is derived from an EMBL/GenBank/DDBJ whole genome shotgun (WGS) entry which is preliminary data.</text>
</comment>
<name>A0A8H7ZCA1_9ASCO</name>
<organism evidence="7 8">
    <name type="scientific">Candida metapsilosis</name>
    <dbReference type="NCBI Taxonomy" id="273372"/>
    <lineage>
        <taxon>Eukaryota</taxon>
        <taxon>Fungi</taxon>
        <taxon>Dikarya</taxon>
        <taxon>Ascomycota</taxon>
        <taxon>Saccharomycotina</taxon>
        <taxon>Pichiomycetes</taxon>
        <taxon>Debaryomycetaceae</taxon>
        <taxon>Candida/Lodderomyces clade</taxon>
        <taxon>Candida</taxon>
    </lineage>
</organism>
<proteinExistence type="inferred from homology"/>
<evidence type="ECO:0000256" key="4">
    <source>
        <dbReference type="ARBA" id="ARBA00038054"/>
    </source>
</evidence>
<feature type="domain" description="Flavin reductase like" evidence="6">
    <location>
        <begin position="70"/>
        <end position="230"/>
    </location>
</feature>
<dbReference type="InterPro" id="IPR012349">
    <property type="entry name" value="Split_barrel_FMN-bd"/>
</dbReference>
<protein>
    <recommendedName>
        <fullName evidence="6">Flavin reductase like domain-containing protein</fullName>
    </recommendedName>
</protein>
<feature type="compositionally biased region" description="Basic and acidic residues" evidence="5">
    <location>
        <begin position="346"/>
        <end position="361"/>
    </location>
</feature>